<evidence type="ECO:0000313" key="2">
    <source>
        <dbReference type="Proteomes" id="UP000001362"/>
    </source>
</evidence>
<organism evidence="1 2">
    <name type="scientific">Acidithiobacillus ferrooxidans (strain ATCC 23270 / DSM 14882 / CIP 104768 / NCIMB 8455)</name>
    <name type="common">Ferrobacillus ferrooxidans (strain ATCC 23270)</name>
    <dbReference type="NCBI Taxonomy" id="243159"/>
    <lineage>
        <taxon>Bacteria</taxon>
        <taxon>Pseudomonadati</taxon>
        <taxon>Pseudomonadota</taxon>
        <taxon>Acidithiobacillia</taxon>
        <taxon>Acidithiobacillales</taxon>
        <taxon>Acidithiobacillaceae</taxon>
        <taxon>Acidithiobacillus</taxon>
    </lineage>
</organism>
<sequence length="45" mass="5253">MLPMQRDLRSLLPAWPMGESSRASGFYTWENVKDIRITEYAGKHL</sequence>
<reference evidence="1 2" key="1">
    <citation type="journal article" date="2008" name="BMC Genomics">
        <title>Acidithiobacillus ferrooxidans metabolism: from genome sequence to industrial applications.</title>
        <authorList>
            <person name="Valdes J."/>
            <person name="Pedroso I."/>
            <person name="Quatrini R."/>
            <person name="Dodson R.J."/>
            <person name="Tettelin H."/>
            <person name="Blake R.II."/>
            <person name="Eisen J.A."/>
            <person name="Holmes D.S."/>
        </authorList>
    </citation>
    <scope>NUCLEOTIDE SEQUENCE [LARGE SCALE GENOMIC DNA]</scope>
    <source>
        <strain evidence="2">ATCC 23270 / DSM 14882 / CIP 104768 / NCIMB 8455</strain>
    </source>
</reference>
<dbReference type="EMBL" id="CP001219">
    <property type="protein sequence ID" value="ACK80350.1"/>
    <property type="molecule type" value="Genomic_DNA"/>
</dbReference>
<evidence type="ECO:0000313" key="1">
    <source>
        <dbReference type="EMBL" id="ACK80350.1"/>
    </source>
</evidence>
<dbReference type="AlphaFoldDB" id="B7JAJ1"/>
<dbReference type="Proteomes" id="UP000001362">
    <property type="component" value="Chromosome"/>
</dbReference>
<proteinExistence type="predicted"/>
<dbReference type="STRING" id="243159.AFE_3087"/>
<protein>
    <submittedName>
        <fullName evidence="1">Uncharacterized protein</fullName>
    </submittedName>
</protein>
<keyword evidence="2" id="KW-1185">Reference proteome</keyword>
<dbReference type="KEGG" id="afr:AFE_3087"/>
<dbReference type="HOGENOM" id="CLU_3194867_0_0_6"/>
<gene>
    <name evidence="1" type="ordered locus">AFE_3087</name>
</gene>
<dbReference type="PaxDb" id="243159-AFE_3087"/>
<name>B7JAJ1_ACIF2</name>
<accession>B7JAJ1</accession>